<name>A0A370GCK4_9BACI</name>
<protein>
    <submittedName>
        <fullName evidence="1">Uncharacterized protein</fullName>
    </submittedName>
</protein>
<proteinExistence type="predicted"/>
<reference evidence="1 2" key="1">
    <citation type="submission" date="2018-07" db="EMBL/GenBank/DDBJ databases">
        <title>Genomic Encyclopedia of Type Strains, Phase IV (KMG-IV): sequencing the most valuable type-strain genomes for metagenomic binning, comparative biology and taxonomic classification.</title>
        <authorList>
            <person name="Goeker M."/>
        </authorList>
    </citation>
    <scope>NUCLEOTIDE SEQUENCE [LARGE SCALE GENOMIC DNA]</scope>
    <source>
        <strain evidence="1 2">DSM 25281</strain>
    </source>
</reference>
<gene>
    <name evidence="1" type="ORF">DFR59_11159</name>
</gene>
<accession>A0A370GCK4</accession>
<evidence type="ECO:0000313" key="2">
    <source>
        <dbReference type="Proteomes" id="UP000255326"/>
    </source>
</evidence>
<dbReference type="EMBL" id="QQAY01000011">
    <property type="protein sequence ID" value="RDI40916.1"/>
    <property type="molecule type" value="Genomic_DNA"/>
</dbReference>
<dbReference type="AlphaFoldDB" id="A0A370GCK4"/>
<comment type="caution">
    <text evidence="1">The sequence shown here is derived from an EMBL/GenBank/DDBJ whole genome shotgun (WGS) entry which is preliminary data.</text>
</comment>
<sequence>MEMMKNLDDLLNSSHVLRLYGLPRNYQLINRLDQEYKVIAQFILQYANYKTLIWGNLKVDIEEIAKTVYGSKRGRDCGQINRILEGYRRRLFSYKSITGFSQEEFEKFSYFHYGFGIIEEVYCNYHISGYPFAEIYLNEYFRDAILLDKIIAYYGSHSLGLLPHSEIVLCELFRERLKIGVRKISRIFEFKWKEFRFNPLQHDLNFEVAKEYLQHLHNENIIIDLVKVDDEAKILTVEFKNLSPMELTFFGVEENDTFFRKINLTP</sequence>
<dbReference type="Proteomes" id="UP000255326">
    <property type="component" value="Unassembled WGS sequence"/>
</dbReference>
<keyword evidence="2" id="KW-1185">Reference proteome</keyword>
<organism evidence="1 2">
    <name type="scientific">Falsibacillus pallidus</name>
    <dbReference type="NCBI Taxonomy" id="493781"/>
    <lineage>
        <taxon>Bacteria</taxon>
        <taxon>Bacillati</taxon>
        <taxon>Bacillota</taxon>
        <taxon>Bacilli</taxon>
        <taxon>Bacillales</taxon>
        <taxon>Bacillaceae</taxon>
        <taxon>Falsibacillus</taxon>
    </lineage>
</organism>
<evidence type="ECO:0000313" key="1">
    <source>
        <dbReference type="EMBL" id="RDI40916.1"/>
    </source>
</evidence>